<proteinExistence type="predicted"/>
<organism evidence="1 2">
    <name type="scientific">Neofusicoccum parvum</name>
    <dbReference type="NCBI Taxonomy" id="310453"/>
    <lineage>
        <taxon>Eukaryota</taxon>
        <taxon>Fungi</taxon>
        <taxon>Dikarya</taxon>
        <taxon>Ascomycota</taxon>
        <taxon>Pezizomycotina</taxon>
        <taxon>Dothideomycetes</taxon>
        <taxon>Dothideomycetes incertae sedis</taxon>
        <taxon>Botryosphaeriales</taxon>
        <taxon>Botryosphaeriaceae</taxon>
        <taxon>Neofusicoccum</taxon>
    </lineage>
</organism>
<reference evidence="1" key="1">
    <citation type="submission" date="2024-09" db="EMBL/GenBank/DDBJ databases">
        <title>Draft Genome Sequences of Neofusicoccum parvum.</title>
        <authorList>
            <person name="Ashida A."/>
            <person name="Camagna M."/>
            <person name="Tanaka A."/>
            <person name="Takemoto D."/>
        </authorList>
    </citation>
    <scope>NUCLEOTIDE SEQUENCE</scope>
    <source>
        <strain evidence="1">PPO83</strain>
    </source>
</reference>
<accession>A0ACB5S1L6</accession>
<evidence type="ECO:0000313" key="1">
    <source>
        <dbReference type="EMBL" id="GME26688.1"/>
    </source>
</evidence>
<keyword evidence="2" id="KW-1185">Reference proteome</keyword>
<gene>
    <name evidence="1" type="primary">g9983</name>
    <name evidence="1" type="ORF">NpPPO83_00009983</name>
</gene>
<dbReference type="Proteomes" id="UP001165186">
    <property type="component" value="Unassembled WGS sequence"/>
</dbReference>
<dbReference type="EMBL" id="BSXG01000030">
    <property type="protein sequence ID" value="GME26688.1"/>
    <property type="molecule type" value="Genomic_DNA"/>
</dbReference>
<name>A0ACB5S1L6_9PEZI</name>
<evidence type="ECO:0000313" key="2">
    <source>
        <dbReference type="Proteomes" id="UP001165186"/>
    </source>
</evidence>
<protein>
    <submittedName>
        <fullName evidence="1">Arca-like protein</fullName>
    </submittedName>
</protein>
<comment type="caution">
    <text evidence="1">The sequence shown here is derived from an EMBL/GenBank/DDBJ whole genome shotgun (WGS) entry which is preliminary data.</text>
</comment>
<sequence length="266" mass="29600">MLLQYFITELSPWRQNLRQFDFCDKDRHFGTTVVQLSSTCEPLLNAILAVSAKHLSLTSEYCPLASDKYQRKCLQILIPALNDQDSLLDPTLFAATAILRLFDEMTDPVGDRRSRGHILGTHILLRAQETPSPTSSLRAASLLVALRQEIFISFFTRTAVQPLADYLPISRSSSSSASPDDSDYAWAVRAIALAADALTFCHGQAGKSVEGWQALRARLDAWQRGKPPSFAPVRHEPRRPFPRICFANDCHSESPPCLARRGAVFG</sequence>